<feature type="compositionally biased region" description="Pro residues" evidence="1">
    <location>
        <begin position="127"/>
        <end position="137"/>
    </location>
</feature>
<accession>A0A1H9TWZ9</accession>
<evidence type="ECO:0000313" key="4">
    <source>
        <dbReference type="Proteomes" id="UP000198815"/>
    </source>
</evidence>
<feature type="transmembrane region" description="Helical" evidence="2">
    <location>
        <begin position="159"/>
        <end position="186"/>
    </location>
</feature>
<keyword evidence="2" id="KW-1133">Transmembrane helix</keyword>
<feature type="region of interest" description="Disordered" evidence="1">
    <location>
        <begin position="44"/>
        <end position="80"/>
    </location>
</feature>
<keyword evidence="4" id="KW-1185">Reference proteome</keyword>
<dbReference type="STRING" id="64702.SAMN05443377_13022"/>
<evidence type="ECO:0000256" key="2">
    <source>
        <dbReference type="SAM" id="Phobius"/>
    </source>
</evidence>
<sequence length="255" mass="26566">MAVLDDPGYHVPLGADIDSVGPHTPPVGFAAPVVEPLARSAPVVPEPLDARPRPDDLTVAPGPELDSLNSAPSDSRDPLRPFDEVQQLISATSGPRDPRAPFLVNSSSGLRSTGLSGIAASEDLSRLPPPSGNPLPPADRRAAPSQEIGLAQTLRAAGWPMLICLAVGAAIAPLSLLALLGAWILSMLNPATAIALRRVYLVAVLVVAGLIFIALLAQLVDPMSLAVGAARWLCLGMLVACPWVMHATLSRRGRR</sequence>
<evidence type="ECO:0000313" key="3">
    <source>
        <dbReference type="EMBL" id="SES01572.1"/>
    </source>
</evidence>
<evidence type="ECO:0000256" key="1">
    <source>
        <dbReference type="SAM" id="MobiDB-lite"/>
    </source>
</evidence>
<protein>
    <submittedName>
        <fullName evidence="3">Uncharacterized protein</fullName>
    </submittedName>
</protein>
<keyword evidence="2" id="KW-0472">Membrane</keyword>
<keyword evidence="2" id="KW-0812">Transmembrane</keyword>
<feature type="region of interest" description="Disordered" evidence="1">
    <location>
        <begin position="121"/>
        <end position="142"/>
    </location>
</feature>
<dbReference type="EMBL" id="FOGZ01000030">
    <property type="protein sequence ID" value="SES01572.1"/>
    <property type="molecule type" value="Genomic_DNA"/>
</dbReference>
<feature type="transmembrane region" description="Helical" evidence="2">
    <location>
        <begin position="229"/>
        <end position="249"/>
    </location>
</feature>
<feature type="transmembrane region" description="Helical" evidence="2">
    <location>
        <begin position="198"/>
        <end position="217"/>
    </location>
</feature>
<organism evidence="3 4">
    <name type="scientific">Propionibacterium cyclohexanicum</name>
    <dbReference type="NCBI Taxonomy" id="64702"/>
    <lineage>
        <taxon>Bacteria</taxon>
        <taxon>Bacillati</taxon>
        <taxon>Actinomycetota</taxon>
        <taxon>Actinomycetes</taxon>
        <taxon>Propionibacteriales</taxon>
        <taxon>Propionibacteriaceae</taxon>
        <taxon>Propionibacterium</taxon>
    </lineage>
</organism>
<reference evidence="3 4" key="1">
    <citation type="submission" date="2016-10" db="EMBL/GenBank/DDBJ databases">
        <authorList>
            <person name="de Groot N.N."/>
        </authorList>
    </citation>
    <scope>NUCLEOTIDE SEQUENCE [LARGE SCALE GENOMIC DNA]</scope>
    <source>
        <strain evidence="3 4">DSM 16859</strain>
    </source>
</reference>
<gene>
    <name evidence="3" type="ORF">SAMN05443377_13022</name>
</gene>
<dbReference type="AlphaFoldDB" id="A0A1H9TWZ9"/>
<dbReference type="Proteomes" id="UP000198815">
    <property type="component" value="Unassembled WGS sequence"/>
</dbReference>
<proteinExistence type="predicted"/>
<name>A0A1H9TWZ9_9ACTN</name>